<evidence type="ECO:0000256" key="6">
    <source>
        <dbReference type="ARBA" id="ARBA00022777"/>
    </source>
</evidence>
<organism evidence="9 10">
    <name type="scientific">Fictibacillus barbaricus</name>
    <dbReference type="NCBI Taxonomy" id="182136"/>
    <lineage>
        <taxon>Bacteria</taxon>
        <taxon>Bacillati</taxon>
        <taxon>Bacillota</taxon>
        <taxon>Bacilli</taxon>
        <taxon>Bacillales</taxon>
        <taxon>Fictibacillaceae</taxon>
        <taxon>Fictibacillus</taxon>
    </lineage>
</organism>
<feature type="domain" description="Aminoglycoside phosphotransferase" evidence="8">
    <location>
        <begin position="33"/>
        <end position="276"/>
    </location>
</feature>
<comment type="caution">
    <text evidence="9">The sequence shown here is derived from an EMBL/GenBank/DDBJ whole genome shotgun (WGS) entry which is preliminary data.</text>
</comment>
<dbReference type="GO" id="GO:0046522">
    <property type="term" value="F:S-methyl-5-thioribose kinase activity"/>
    <property type="evidence" value="ECO:0007669"/>
    <property type="project" value="UniProtKB-EC"/>
</dbReference>
<dbReference type="InterPro" id="IPR009212">
    <property type="entry name" value="Methylthioribose_kinase"/>
</dbReference>
<dbReference type="InterPro" id="IPR002575">
    <property type="entry name" value="Aminoglycoside_PTrfase"/>
</dbReference>
<keyword evidence="4 9" id="KW-0808">Transferase</keyword>
<evidence type="ECO:0000256" key="2">
    <source>
        <dbReference type="ARBA" id="ARBA00011738"/>
    </source>
</evidence>
<evidence type="ECO:0000256" key="7">
    <source>
        <dbReference type="ARBA" id="ARBA00022840"/>
    </source>
</evidence>
<dbReference type="EMBL" id="JAVDWA010000003">
    <property type="protein sequence ID" value="MDR7073217.1"/>
    <property type="molecule type" value="Genomic_DNA"/>
</dbReference>
<comment type="similarity">
    <text evidence="1">Belongs to the methylthioribose kinase family.</text>
</comment>
<dbReference type="PANTHER" id="PTHR34273">
    <property type="entry name" value="METHYLTHIORIBOSE KINASE"/>
    <property type="match status" value="1"/>
</dbReference>
<comment type="subunit">
    <text evidence="2">Homodimer.</text>
</comment>
<dbReference type="EC" id="2.7.1.100" evidence="3"/>
<evidence type="ECO:0000256" key="5">
    <source>
        <dbReference type="ARBA" id="ARBA00022741"/>
    </source>
</evidence>
<dbReference type="NCBIfam" id="TIGR01767">
    <property type="entry name" value="MTRK"/>
    <property type="match status" value="1"/>
</dbReference>
<protein>
    <recommendedName>
        <fullName evidence="3">S-methyl-5-thioribose kinase</fullName>
        <ecNumber evidence="3">2.7.1.100</ecNumber>
    </recommendedName>
</protein>
<accession>A0ABU1U169</accession>
<reference evidence="9 10" key="1">
    <citation type="submission" date="2023-07" db="EMBL/GenBank/DDBJ databases">
        <title>Sorghum-associated microbial communities from plants grown in Nebraska, USA.</title>
        <authorList>
            <person name="Schachtman D."/>
        </authorList>
    </citation>
    <scope>NUCLEOTIDE SEQUENCE [LARGE SCALE GENOMIC DNA]</scope>
    <source>
        <strain evidence="9 10">BE211</strain>
    </source>
</reference>
<sequence length="408" mass="46596">MSRFSAYFLMSSSDVIEFVKEKLTIFKSDAELTCKEIGDGNLNYVFRVVDAKYGNSVIVKQAGHTARISDEFKLSTERIRIESNVLQLQDQLSPGLVPTVYLFDEVMGCCVMEDLSDHTIMRTALLNNEKFPAFADHITTFMVQNLLLTSDVVMEHKEKKRLVQNYINTELCEITEDLVYTEPFYDQNNRNELTSGNEEWIRSTIYNDEELKLETAKLKFSFMNHAQALLHGDLHTGSIFITKNSTKVIDPEFAFYGPMGYDIGNVVANLFFAWANGRAHGNSEFRAWIEKTIEQVIDLFQEKFLAQWDKHVTELTAKQQAFKEWYLQEVLSDTAAVTGLELIRRIVGLAKVKDITSITDSDLRIEAERICLTAAISFIKKRSAFKNGKDFIATIKEAEKMVKGSKVM</sequence>
<evidence type="ECO:0000259" key="8">
    <source>
        <dbReference type="Pfam" id="PF01636"/>
    </source>
</evidence>
<dbReference type="RefSeq" id="WP_310258724.1">
    <property type="nucleotide sequence ID" value="NZ_JAVDWA010000003.1"/>
</dbReference>
<gene>
    <name evidence="9" type="ORF">J2X07_002203</name>
</gene>
<dbReference type="Proteomes" id="UP001258181">
    <property type="component" value="Unassembled WGS sequence"/>
</dbReference>
<evidence type="ECO:0000256" key="1">
    <source>
        <dbReference type="ARBA" id="ARBA00010165"/>
    </source>
</evidence>
<dbReference type="Pfam" id="PF01636">
    <property type="entry name" value="APH"/>
    <property type="match status" value="1"/>
</dbReference>
<dbReference type="SUPFAM" id="SSF56112">
    <property type="entry name" value="Protein kinase-like (PK-like)"/>
    <property type="match status" value="1"/>
</dbReference>
<evidence type="ECO:0000313" key="9">
    <source>
        <dbReference type="EMBL" id="MDR7073217.1"/>
    </source>
</evidence>
<name>A0ABU1U169_9BACL</name>
<proteinExistence type="inferred from homology"/>
<dbReference type="InterPro" id="IPR011009">
    <property type="entry name" value="Kinase-like_dom_sf"/>
</dbReference>
<evidence type="ECO:0000313" key="10">
    <source>
        <dbReference type="Proteomes" id="UP001258181"/>
    </source>
</evidence>
<keyword evidence="10" id="KW-1185">Reference proteome</keyword>
<keyword evidence="7" id="KW-0067">ATP-binding</keyword>
<evidence type="ECO:0000256" key="3">
    <source>
        <dbReference type="ARBA" id="ARBA00012128"/>
    </source>
</evidence>
<dbReference type="PANTHER" id="PTHR34273:SF2">
    <property type="entry name" value="METHYLTHIORIBOSE KINASE"/>
    <property type="match status" value="1"/>
</dbReference>
<dbReference type="Gene3D" id="3.90.1200.10">
    <property type="match status" value="1"/>
</dbReference>
<evidence type="ECO:0000256" key="4">
    <source>
        <dbReference type="ARBA" id="ARBA00022679"/>
    </source>
</evidence>
<keyword evidence="6 9" id="KW-0418">Kinase</keyword>
<keyword evidence="5" id="KW-0547">Nucleotide-binding</keyword>
<dbReference type="Gene3D" id="3.30.200.20">
    <property type="entry name" value="Phosphorylase Kinase, domain 1"/>
    <property type="match status" value="1"/>
</dbReference>
<dbReference type="PIRSF" id="PIRSF031134">
    <property type="entry name" value="MTRK"/>
    <property type="match status" value="1"/>
</dbReference>